<dbReference type="PRINTS" id="PR00359">
    <property type="entry name" value="BP450"/>
</dbReference>
<comment type="caution">
    <text evidence="2">The sequence shown here is derived from an EMBL/GenBank/DDBJ whole genome shotgun (WGS) entry which is preliminary data.</text>
</comment>
<evidence type="ECO:0000256" key="1">
    <source>
        <dbReference type="ARBA" id="ARBA00010617"/>
    </source>
</evidence>
<protein>
    <submittedName>
        <fullName evidence="2">Cytochrome P450</fullName>
    </submittedName>
</protein>
<dbReference type="EMBL" id="JAVUPU010000002">
    <property type="protein sequence ID" value="MDT9598482.1"/>
    <property type="molecule type" value="Genomic_DNA"/>
</dbReference>
<dbReference type="SUPFAM" id="SSF48264">
    <property type="entry name" value="Cytochrome P450"/>
    <property type="match status" value="1"/>
</dbReference>
<comment type="similarity">
    <text evidence="1">Belongs to the cytochrome P450 family.</text>
</comment>
<proteinExistence type="inferred from homology"/>
<reference evidence="2 3" key="1">
    <citation type="submission" date="2023-05" db="EMBL/GenBank/DDBJ databases">
        <authorList>
            <person name="Guo Y."/>
        </authorList>
    </citation>
    <scope>NUCLEOTIDE SEQUENCE [LARGE SCALE GENOMIC DNA]</scope>
    <source>
        <strain evidence="2 3">GR2756</strain>
    </source>
</reference>
<sequence length="368" mass="42436">MESTIASHKIQFPLGAGISLQILADDPYPFFEEMHQGEPITWFEPLEMWYIARHADVRAILLDRQNFTTAFEHSTIFDTFGAQMLTSEGEVHTRYRTAMQFIFSAQHMSQHLEPRIRTAANQLIDAFQSRDSVELREAFASRLPVQTILAAFDMPLEDEPSMRLWYDSFERALQNFTWQDDVRDRARDHVGQFHAYVQAFLNRVRDGDADSRFLEPLVNGDARRLTGEEVIRNLSIIFFGGISTVEALILNSWWALLTHPELHALVKADLSLLPKVIDETMRWRSPVQTATRHVVRDIDFAGIRFREGDTIACLLGPPTGIRRSSPIRRFSIFTGRTSMPIWALPRDRISASDSAWQRCRPGSRWKRC</sequence>
<evidence type="ECO:0000313" key="3">
    <source>
        <dbReference type="Proteomes" id="UP001259572"/>
    </source>
</evidence>
<dbReference type="Pfam" id="PF00067">
    <property type="entry name" value="p450"/>
    <property type="match status" value="1"/>
</dbReference>
<dbReference type="InterPro" id="IPR002397">
    <property type="entry name" value="Cyt_P450_B"/>
</dbReference>
<dbReference type="Gene3D" id="1.10.630.10">
    <property type="entry name" value="Cytochrome P450"/>
    <property type="match status" value="1"/>
</dbReference>
<dbReference type="PANTHER" id="PTHR46696">
    <property type="entry name" value="P450, PUTATIVE (EUROFUNG)-RELATED"/>
    <property type="match status" value="1"/>
</dbReference>
<dbReference type="InterPro" id="IPR036396">
    <property type="entry name" value="Cyt_P450_sf"/>
</dbReference>
<organism evidence="2 3">
    <name type="scientific">Sphingosinicella rhizophila</name>
    <dbReference type="NCBI Taxonomy" id="3050082"/>
    <lineage>
        <taxon>Bacteria</taxon>
        <taxon>Pseudomonadati</taxon>
        <taxon>Pseudomonadota</taxon>
        <taxon>Alphaproteobacteria</taxon>
        <taxon>Sphingomonadales</taxon>
        <taxon>Sphingosinicellaceae</taxon>
        <taxon>Sphingosinicella</taxon>
    </lineage>
</organism>
<dbReference type="PANTHER" id="PTHR46696:SF1">
    <property type="entry name" value="CYTOCHROME P450 YJIB-RELATED"/>
    <property type="match status" value="1"/>
</dbReference>
<name>A0ABU3Q587_9SPHN</name>
<accession>A0ABU3Q587</accession>
<dbReference type="InterPro" id="IPR001128">
    <property type="entry name" value="Cyt_P450"/>
</dbReference>
<evidence type="ECO:0000313" key="2">
    <source>
        <dbReference type="EMBL" id="MDT9598482.1"/>
    </source>
</evidence>
<gene>
    <name evidence="2" type="ORF">RQX22_05910</name>
</gene>
<keyword evidence="3" id="KW-1185">Reference proteome</keyword>
<dbReference type="Proteomes" id="UP001259572">
    <property type="component" value="Unassembled WGS sequence"/>
</dbReference>